<dbReference type="AlphaFoldDB" id="A0A834KTQ1"/>
<organism evidence="1 2">
    <name type="scientific">Vespula vulgaris</name>
    <name type="common">Yellow jacket</name>
    <name type="synonym">Wasp</name>
    <dbReference type="NCBI Taxonomy" id="7454"/>
    <lineage>
        <taxon>Eukaryota</taxon>
        <taxon>Metazoa</taxon>
        <taxon>Ecdysozoa</taxon>
        <taxon>Arthropoda</taxon>
        <taxon>Hexapoda</taxon>
        <taxon>Insecta</taxon>
        <taxon>Pterygota</taxon>
        <taxon>Neoptera</taxon>
        <taxon>Endopterygota</taxon>
        <taxon>Hymenoptera</taxon>
        <taxon>Apocrita</taxon>
        <taxon>Aculeata</taxon>
        <taxon>Vespoidea</taxon>
        <taxon>Vespidae</taxon>
        <taxon>Vespinae</taxon>
        <taxon>Vespula</taxon>
    </lineage>
</organism>
<proteinExistence type="predicted"/>
<sequence>MCCSLVVGNSQNGRCYDGSGISRNGGWQVFGTVGAGTDDGYCCCWPSATTQSCPHLGKMAGGRMFPGDY</sequence>
<comment type="caution">
    <text evidence="1">The sequence shown here is derived from an EMBL/GenBank/DDBJ whole genome shotgun (WGS) entry which is preliminary data.</text>
</comment>
<name>A0A834KTQ1_VESVU</name>
<evidence type="ECO:0000313" key="1">
    <source>
        <dbReference type="EMBL" id="KAF7411806.1"/>
    </source>
</evidence>
<evidence type="ECO:0000313" key="2">
    <source>
        <dbReference type="Proteomes" id="UP000614350"/>
    </source>
</evidence>
<gene>
    <name evidence="1" type="ORF">HZH66_000702</name>
</gene>
<protein>
    <submittedName>
        <fullName evidence="1">Uncharacterized protein</fullName>
    </submittedName>
</protein>
<accession>A0A834KTQ1</accession>
<keyword evidence="2" id="KW-1185">Reference proteome</keyword>
<reference evidence="1" key="1">
    <citation type="journal article" date="2020" name="G3 (Bethesda)">
        <title>High-Quality Assemblies for Three Invasive Social Wasps from the &lt;i&gt;Vespula&lt;/i&gt; Genus.</title>
        <authorList>
            <person name="Harrop T.W.R."/>
            <person name="Guhlin J."/>
            <person name="McLaughlin G.M."/>
            <person name="Permina E."/>
            <person name="Stockwell P."/>
            <person name="Gilligan J."/>
            <person name="Le Lec M.F."/>
            <person name="Gruber M.A.M."/>
            <person name="Quinn O."/>
            <person name="Lovegrove M."/>
            <person name="Duncan E.J."/>
            <person name="Remnant E.J."/>
            <person name="Van Eeckhoven J."/>
            <person name="Graham B."/>
            <person name="Knapp R.A."/>
            <person name="Langford K.W."/>
            <person name="Kronenberg Z."/>
            <person name="Press M.O."/>
            <person name="Eacker S.M."/>
            <person name="Wilson-Rankin E.E."/>
            <person name="Purcell J."/>
            <person name="Lester P.J."/>
            <person name="Dearden P.K."/>
        </authorList>
    </citation>
    <scope>NUCLEOTIDE SEQUENCE</scope>
    <source>
        <strain evidence="1">Marl-1</strain>
    </source>
</reference>
<dbReference type="EMBL" id="JACSEA010000001">
    <property type="protein sequence ID" value="KAF7411806.1"/>
    <property type="molecule type" value="Genomic_DNA"/>
</dbReference>
<dbReference type="Proteomes" id="UP000614350">
    <property type="component" value="Unassembled WGS sequence"/>
</dbReference>